<dbReference type="AlphaFoldDB" id="A0A448YGW0"/>
<dbReference type="GO" id="GO:0005797">
    <property type="term" value="C:Golgi medial cisterna"/>
    <property type="evidence" value="ECO:0007669"/>
    <property type="project" value="TreeGrafter"/>
</dbReference>
<feature type="compositionally biased region" description="Basic and acidic residues" evidence="1">
    <location>
        <begin position="980"/>
        <end position="995"/>
    </location>
</feature>
<protein>
    <submittedName>
        <fullName evidence="2">DEKNAAC100955</fullName>
    </submittedName>
</protein>
<dbReference type="InParanoid" id="A0A448YGW0"/>
<keyword evidence="3" id="KW-1185">Reference proteome</keyword>
<organism evidence="2 3">
    <name type="scientific">Brettanomyces naardenensis</name>
    <name type="common">Yeast</name>
    <dbReference type="NCBI Taxonomy" id="13370"/>
    <lineage>
        <taxon>Eukaryota</taxon>
        <taxon>Fungi</taxon>
        <taxon>Dikarya</taxon>
        <taxon>Ascomycota</taxon>
        <taxon>Saccharomycotina</taxon>
        <taxon>Pichiomycetes</taxon>
        <taxon>Pichiales</taxon>
        <taxon>Pichiaceae</taxon>
        <taxon>Brettanomyces</taxon>
    </lineage>
</organism>
<feature type="region of interest" description="Disordered" evidence="1">
    <location>
        <begin position="980"/>
        <end position="1003"/>
    </location>
</feature>
<dbReference type="PANTHER" id="PTHR21575:SF12">
    <property type="entry name" value="PROTEIN HID1"/>
    <property type="match status" value="1"/>
</dbReference>
<dbReference type="OrthoDB" id="432953at2759"/>
<dbReference type="GO" id="GO:0016020">
    <property type="term" value="C:membrane"/>
    <property type="evidence" value="ECO:0007669"/>
    <property type="project" value="TreeGrafter"/>
</dbReference>
<dbReference type="InterPro" id="IPR026705">
    <property type="entry name" value="Hid-1/Ecm30"/>
</dbReference>
<dbReference type="GO" id="GO:0000138">
    <property type="term" value="C:Golgi trans cisterna"/>
    <property type="evidence" value="ECO:0007669"/>
    <property type="project" value="TreeGrafter"/>
</dbReference>
<sequence>MSLKARFLRLADPSVPIPPYQSPFWQPFFTDPKSVDEVFVSLSPSDIRYLRDTNIVGFCSLLKILCTKFIILTTSTKRVPLKDFPTNQLLNCLRLLTRILPFLYESEDLVIAERELFWSLNFSVCEETEASGDIPTATVSPVTPSTNATIGSASSHFSSSNDPFSDDSTKPLVDFHLKSTSSKDSTKARYDDQSRSTDLTLGAQLVDCATKLLFTRGFTVPLRDDDGLKTYMNIQDFTVWDDAEVDLCSYRLEVLRFLLCLCSQPLYQSISSVVVQGSRYLSWLVTRTERLRFQTLLSSLIDVTCKSASTTDSESVLFRELNGAFSLNCIQLLSLMLVYPVPKDSAEARVNLARYYCGRLSDPSGIAAICSATLDPILRPISPDSDGNSSSFSGWMKAKLGNQEPSDGAVELLVLFWEFYQVNRIFRSYVGKKYGPKVLIALLYTVWTYKSSDKYRGYVRLSLYLILFLLSDNLIGSQLLNAVDKTFYQALPQSYKLSVSPTTYRDFLVCQLCNITCSECPPALYPTMIQLIYNLVPISSLYADNGKPVTENRRISSRDMASGQTPPLELSYAACSSIVQLIGRMSGLGFLSCNENNPDLLALLIRSLCHVINRVPEHSSVLLYVISKSAPVFERVTKSIRDVSERQEAQKEADEDGESEAATTVAGAADKSVDTDPSIRQPLSRQISHESHITITSRDSPVRDVSSLPPFTRRTSQLSSISKVSSVSAEEDLIESLTLAESELTDGKEIPQNDSLLTTDALDDEDMVQPRPPVGMSQKAKSKQPLYASLEATWPANEAIHIILQVIDYVTSKVSFHPANYDASIIVNRIAGLNTKEVLNGLNHCDEYNPSKTSFEPLRFVWSHKSLGWYEAVLWGCIYGSSNSGKSNRLLSELSSSITALKRVSAGWGFWGNGLSSSSSSRESSSPVEEASTLFMSGFDEEQVRNVAESALLRGTGAHVWRASRVRLLRVRDRSLDDIPEKVERKPQKTPERVPRPTSASFSVAAEEVSAGIGFRRRFSAQPRRWTLGNEEVPSDRSDSN</sequence>
<evidence type="ECO:0000313" key="2">
    <source>
        <dbReference type="EMBL" id="VEU20195.1"/>
    </source>
</evidence>
<reference evidence="2 3" key="1">
    <citation type="submission" date="2018-12" db="EMBL/GenBank/DDBJ databases">
        <authorList>
            <person name="Tiukova I."/>
            <person name="Dainat J."/>
        </authorList>
    </citation>
    <scope>NUCLEOTIDE SEQUENCE [LARGE SCALE GENOMIC DNA]</scope>
</reference>
<dbReference type="STRING" id="13370.A0A448YGW0"/>
<evidence type="ECO:0000256" key="1">
    <source>
        <dbReference type="SAM" id="MobiDB-lite"/>
    </source>
</evidence>
<gene>
    <name evidence="2" type="ORF">BRENAR_LOCUS930</name>
</gene>
<dbReference type="Proteomes" id="UP000290900">
    <property type="component" value="Unassembled WGS sequence"/>
</dbReference>
<accession>A0A448YGW0</accession>
<dbReference type="Pfam" id="PF12722">
    <property type="entry name" value="Hid1"/>
    <property type="match status" value="1"/>
</dbReference>
<feature type="region of interest" description="Disordered" evidence="1">
    <location>
        <begin position="644"/>
        <end position="710"/>
    </location>
</feature>
<name>A0A448YGW0_BRENA</name>
<evidence type="ECO:0000313" key="3">
    <source>
        <dbReference type="Proteomes" id="UP000290900"/>
    </source>
</evidence>
<dbReference type="PANTHER" id="PTHR21575">
    <property type="entry name" value="PROTEIN HID1"/>
    <property type="match status" value="1"/>
</dbReference>
<proteinExistence type="predicted"/>
<dbReference type="EMBL" id="CAACVR010000002">
    <property type="protein sequence ID" value="VEU20195.1"/>
    <property type="molecule type" value="Genomic_DNA"/>
</dbReference>